<feature type="transmembrane region" description="Helical" evidence="14">
    <location>
        <begin position="191"/>
        <end position="221"/>
    </location>
</feature>
<evidence type="ECO:0000256" key="3">
    <source>
        <dbReference type="ARBA" id="ARBA00012483"/>
    </source>
</evidence>
<keyword evidence="11 14" id="KW-0472">Membrane</keyword>
<feature type="region of interest" description="Disordered" evidence="13">
    <location>
        <begin position="1"/>
        <end position="24"/>
    </location>
</feature>
<protein>
    <recommendedName>
        <fullName evidence="3">RING-type E3 ubiquitin transferase</fullName>
        <ecNumber evidence="3">2.3.2.27</ecNumber>
    </recommendedName>
</protein>
<dbReference type="AlphaFoldDB" id="A0AAW1M9Y9"/>
<proteinExistence type="predicted"/>
<dbReference type="GO" id="GO:0008270">
    <property type="term" value="F:zinc ion binding"/>
    <property type="evidence" value="ECO:0007669"/>
    <property type="project" value="UniProtKB-KW"/>
</dbReference>
<dbReference type="Pfam" id="PF13639">
    <property type="entry name" value="zf-RING_2"/>
    <property type="match status" value="1"/>
</dbReference>
<feature type="transmembrane region" description="Helical" evidence="14">
    <location>
        <begin position="67"/>
        <end position="87"/>
    </location>
</feature>
<dbReference type="PANTHER" id="PTHR45977:SF28">
    <property type="entry name" value="OS02G0674700 PROTEIN"/>
    <property type="match status" value="1"/>
</dbReference>
<evidence type="ECO:0000256" key="10">
    <source>
        <dbReference type="ARBA" id="ARBA00022989"/>
    </source>
</evidence>
<evidence type="ECO:0000256" key="5">
    <source>
        <dbReference type="ARBA" id="ARBA00022692"/>
    </source>
</evidence>
<comment type="caution">
    <text evidence="16">The sequence shown here is derived from an EMBL/GenBank/DDBJ whole genome shotgun (WGS) entry which is preliminary data.</text>
</comment>
<evidence type="ECO:0000256" key="12">
    <source>
        <dbReference type="PROSITE-ProRule" id="PRU00175"/>
    </source>
</evidence>
<reference evidence="16" key="1">
    <citation type="submission" date="2024-03" db="EMBL/GenBank/DDBJ databases">
        <title>WGS assembly of Saponaria officinalis var. Norfolk2.</title>
        <authorList>
            <person name="Jenkins J."/>
            <person name="Shu S."/>
            <person name="Grimwood J."/>
            <person name="Barry K."/>
            <person name="Goodstein D."/>
            <person name="Schmutz J."/>
            <person name="Leebens-Mack J."/>
            <person name="Osbourn A."/>
        </authorList>
    </citation>
    <scope>NUCLEOTIDE SEQUENCE [LARGE SCALE GENOMIC DNA]</scope>
    <source>
        <strain evidence="16">JIC</strain>
    </source>
</reference>
<evidence type="ECO:0000256" key="1">
    <source>
        <dbReference type="ARBA" id="ARBA00000900"/>
    </source>
</evidence>
<evidence type="ECO:0000256" key="6">
    <source>
        <dbReference type="ARBA" id="ARBA00022723"/>
    </source>
</evidence>
<sequence>MSTTDIDTPTTNNTTTPLLSTSSDGTSFLRRVNSRRMISQQSLRIRQSAAQQIIERRRELSESKSSVVVDLIWNTFSVLIVISVMIISKDEMTQVPLRLWLVVHAVLCILHMICVYAEYRRRNQLTGVIVGATVLNSDFVEFVPQRGQLEDDTSVAQYLESVNSVITFVWWIIGIYWIISGGKMLADDAPILYRLTIFFLECYVLFFMICIGFACIIGIAVCCCLPCILVLLCTVLRHQEEASEEVFERLTKFNFRRGEPQEPFTGTMIECDTDTPVERSLSAEDAACAICLLEYENGSDLQELPCHHHFHSDCVSKWLHTKPTCPLCKYNMSNIGNQSSDEV</sequence>
<dbReference type="GO" id="GO:0006511">
    <property type="term" value="P:ubiquitin-dependent protein catabolic process"/>
    <property type="evidence" value="ECO:0007669"/>
    <property type="project" value="TreeGrafter"/>
</dbReference>
<keyword evidence="4" id="KW-0808">Transferase</keyword>
<name>A0AAW1M9Y9_SAPOF</name>
<feature type="transmembrane region" description="Helical" evidence="14">
    <location>
        <begin position="162"/>
        <end position="179"/>
    </location>
</feature>
<keyword evidence="5 14" id="KW-0812">Transmembrane</keyword>
<gene>
    <name evidence="16" type="ORF">RND81_03G205400</name>
</gene>
<evidence type="ECO:0000259" key="15">
    <source>
        <dbReference type="PROSITE" id="PS50089"/>
    </source>
</evidence>
<dbReference type="GO" id="GO:0000325">
    <property type="term" value="C:plant-type vacuole"/>
    <property type="evidence" value="ECO:0007669"/>
    <property type="project" value="TreeGrafter"/>
</dbReference>
<keyword evidence="9" id="KW-0862">Zinc</keyword>
<dbReference type="PROSITE" id="PS50089">
    <property type="entry name" value="ZF_RING_2"/>
    <property type="match status" value="1"/>
</dbReference>
<dbReference type="InterPro" id="IPR001841">
    <property type="entry name" value="Znf_RING"/>
</dbReference>
<evidence type="ECO:0000256" key="14">
    <source>
        <dbReference type="SAM" id="Phobius"/>
    </source>
</evidence>
<evidence type="ECO:0000313" key="16">
    <source>
        <dbReference type="EMBL" id="KAK9742916.1"/>
    </source>
</evidence>
<comment type="subcellular location">
    <subcellularLocation>
        <location evidence="2">Membrane</location>
        <topology evidence="2">Multi-pass membrane protein</topology>
    </subcellularLocation>
</comment>
<dbReference type="EMBL" id="JBDFQZ010000003">
    <property type="protein sequence ID" value="KAK9742916.1"/>
    <property type="molecule type" value="Genomic_DNA"/>
</dbReference>
<comment type="catalytic activity">
    <reaction evidence="1">
        <text>S-ubiquitinyl-[E2 ubiquitin-conjugating enzyme]-L-cysteine + [acceptor protein]-L-lysine = [E2 ubiquitin-conjugating enzyme]-L-cysteine + N(6)-ubiquitinyl-[acceptor protein]-L-lysine.</text>
        <dbReference type="EC" id="2.3.2.27"/>
    </reaction>
</comment>
<keyword evidence="7 12" id="KW-0863">Zinc-finger</keyword>
<dbReference type="SUPFAM" id="SSF57850">
    <property type="entry name" value="RING/U-box"/>
    <property type="match status" value="1"/>
</dbReference>
<keyword evidence="8" id="KW-0833">Ubl conjugation pathway</keyword>
<evidence type="ECO:0000256" key="2">
    <source>
        <dbReference type="ARBA" id="ARBA00004141"/>
    </source>
</evidence>
<evidence type="ECO:0000256" key="8">
    <source>
        <dbReference type="ARBA" id="ARBA00022786"/>
    </source>
</evidence>
<evidence type="ECO:0000256" key="13">
    <source>
        <dbReference type="SAM" id="MobiDB-lite"/>
    </source>
</evidence>
<evidence type="ECO:0000256" key="11">
    <source>
        <dbReference type="ARBA" id="ARBA00023136"/>
    </source>
</evidence>
<keyword evidence="6" id="KW-0479">Metal-binding</keyword>
<dbReference type="GO" id="GO:0061630">
    <property type="term" value="F:ubiquitin protein ligase activity"/>
    <property type="evidence" value="ECO:0007669"/>
    <property type="project" value="UniProtKB-EC"/>
</dbReference>
<dbReference type="GO" id="GO:0016020">
    <property type="term" value="C:membrane"/>
    <property type="evidence" value="ECO:0007669"/>
    <property type="project" value="UniProtKB-SubCell"/>
</dbReference>
<keyword evidence="10 14" id="KW-1133">Transmembrane helix</keyword>
<feature type="domain" description="RING-type" evidence="15">
    <location>
        <begin position="288"/>
        <end position="329"/>
    </location>
</feature>
<dbReference type="SMART" id="SM00184">
    <property type="entry name" value="RING"/>
    <property type="match status" value="1"/>
</dbReference>
<dbReference type="Gene3D" id="3.30.40.10">
    <property type="entry name" value="Zinc/RING finger domain, C3HC4 (zinc finger)"/>
    <property type="match status" value="1"/>
</dbReference>
<evidence type="ECO:0000256" key="9">
    <source>
        <dbReference type="ARBA" id="ARBA00022833"/>
    </source>
</evidence>
<evidence type="ECO:0000313" key="17">
    <source>
        <dbReference type="Proteomes" id="UP001443914"/>
    </source>
</evidence>
<organism evidence="16 17">
    <name type="scientific">Saponaria officinalis</name>
    <name type="common">Common soapwort</name>
    <name type="synonym">Lychnis saponaria</name>
    <dbReference type="NCBI Taxonomy" id="3572"/>
    <lineage>
        <taxon>Eukaryota</taxon>
        <taxon>Viridiplantae</taxon>
        <taxon>Streptophyta</taxon>
        <taxon>Embryophyta</taxon>
        <taxon>Tracheophyta</taxon>
        <taxon>Spermatophyta</taxon>
        <taxon>Magnoliopsida</taxon>
        <taxon>eudicotyledons</taxon>
        <taxon>Gunneridae</taxon>
        <taxon>Pentapetalae</taxon>
        <taxon>Caryophyllales</taxon>
        <taxon>Caryophyllaceae</taxon>
        <taxon>Caryophylleae</taxon>
        <taxon>Saponaria</taxon>
    </lineage>
</organism>
<feature type="transmembrane region" description="Helical" evidence="14">
    <location>
        <begin position="99"/>
        <end position="117"/>
    </location>
</feature>
<dbReference type="CDD" id="cd16454">
    <property type="entry name" value="RING-H2_PA-TM-RING"/>
    <property type="match status" value="1"/>
</dbReference>
<dbReference type="InterPro" id="IPR013083">
    <property type="entry name" value="Znf_RING/FYVE/PHD"/>
</dbReference>
<dbReference type="Proteomes" id="UP001443914">
    <property type="component" value="Unassembled WGS sequence"/>
</dbReference>
<dbReference type="EC" id="2.3.2.27" evidence="3"/>
<dbReference type="PANTHER" id="PTHR45977">
    <property type="entry name" value="TARGET OF ERK KINASE MPK-1"/>
    <property type="match status" value="1"/>
</dbReference>
<evidence type="ECO:0000256" key="7">
    <source>
        <dbReference type="ARBA" id="ARBA00022771"/>
    </source>
</evidence>
<accession>A0AAW1M9Y9</accession>
<keyword evidence="17" id="KW-1185">Reference proteome</keyword>
<evidence type="ECO:0000256" key="4">
    <source>
        <dbReference type="ARBA" id="ARBA00022679"/>
    </source>
</evidence>
<dbReference type="GO" id="GO:0016567">
    <property type="term" value="P:protein ubiquitination"/>
    <property type="evidence" value="ECO:0007669"/>
    <property type="project" value="TreeGrafter"/>
</dbReference>